<evidence type="ECO:0008006" key="15">
    <source>
        <dbReference type="Google" id="ProtNLM"/>
    </source>
</evidence>
<reference evidence="13 14" key="1">
    <citation type="submission" date="2012-09" db="EMBL/GenBank/DDBJ databases">
        <title>Genome Sequence of alkane-degrading Bacterium Alcanivorax sp. 521-1.</title>
        <authorList>
            <person name="Lai Q."/>
            <person name="Shao Z."/>
        </authorList>
    </citation>
    <scope>NUCLEOTIDE SEQUENCE [LARGE SCALE GENOMIC DNA]</scope>
    <source>
        <strain evidence="13 14">521-1</strain>
    </source>
</reference>
<feature type="domain" description="PurM-like N-terminal" evidence="10">
    <location>
        <begin position="426"/>
        <end position="533"/>
    </location>
</feature>
<dbReference type="EMBL" id="ARXX01000032">
    <property type="protein sequence ID" value="MBF5056906.1"/>
    <property type="molecule type" value="Genomic_DNA"/>
</dbReference>
<evidence type="ECO:0000256" key="4">
    <source>
        <dbReference type="ARBA" id="ARBA00022741"/>
    </source>
</evidence>
<evidence type="ECO:0000256" key="7">
    <source>
        <dbReference type="ARBA" id="ARBA00022840"/>
    </source>
</evidence>
<keyword evidence="8" id="KW-0560">Oxidoreductase</keyword>
<evidence type="ECO:0000256" key="9">
    <source>
        <dbReference type="ARBA" id="ARBA00023266"/>
    </source>
</evidence>
<accession>A0ABS0AS23</accession>
<sequence>MNPVSTPADRDLVLVGGGHSHALALRMLAMNREPGLRLTLVSPDSLAAYSGMLPGLVAGHYTLEETHVDLRRLCQASGARFVRARVTDLDPAARRLTLDDGTTLDYDWLSLDVGATPDLDAVPGAAAHAVPVKPVSDFHYRWRSLLADLDHRTDELAISVVGGGAGGTEMILAVARALIDRGLAARLTLVTAGELLPGYPDAVRRRMARRLADYGVRLCTESPVRRVEAGRLILDHDTVAHDFLLWCTGVKAAPWLAASGLPCDERGFVRVDERLRSPADERIFAAGDCAAFPGGLPKAGVYAVRQARTLADNLATAAGGRALRAYRPQKRFLSLLSAGGRDAVGSRGPLLTVAGPWVWRWKDRIDRRFMARFDEPLPSMPAPAAEASPHCAGCGAKIGAAALGEALERLQPAVREGIEAGVDQADDAAVIRWPAGQRLGQTLDYFPAFLDEPHLFGRVAALHALSDLYAMNATPHSALATVCVPRHHPRLQARDLQRLMAGAVTELNRAGCTLVGGHTIEGPELAAGFTVNGAATPEALWHKGGARPGQCLILTGALGTGIQLASLMHGRARGPWLDATLEAMLAGNGAARVALAGLGDLDGTRPGACTDVTGFGLLGHLLEICQQSDVDARLNLETVPLLPGTLTLVEAGVTSTLKPANDQVLARCEHHGVASDDPRLAALTDPQTSGGLLFSIDRERAPAALAALRRHRVPATQVGELTVKNHKASATMTLHDGGPC</sequence>
<keyword evidence="7" id="KW-0067">ATP-binding</keyword>
<dbReference type="SUPFAM" id="SSF56042">
    <property type="entry name" value="PurM C-terminal domain-like"/>
    <property type="match status" value="1"/>
</dbReference>
<dbReference type="Pfam" id="PF07992">
    <property type="entry name" value="Pyr_redox_2"/>
    <property type="match status" value="1"/>
</dbReference>
<dbReference type="InterPro" id="IPR010918">
    <property type="entry name" value="PurM-like_C_dom"/>
</dbReference>
<feature type="domain" description="PurM-like C-terminal" evidence="11">
    <location>
        <begin position="547"/>
        <end position="726"/>
    </location>
</feature>
<dbReference type="InterPro" id="IPR051169">
    <property type="entry name" value="NADH-Q_oxidoreductase"/>
</dbReference>
<dbReference type="Gene3D" id="3.30.1330.10">
    <property type="entry name" value="PurM-like, N-terminal domain"/>
    <property type="match status" value="1"/>
</dbReference>
<comment type="caution">
    <text evidence="13">The sequence shown here is derived from an EMBL/GenBank/DDBJ whole genome shotgun (WGS) entry which is preliminary data.</text>
</comment>
<name>A0ABS0AS23_9GAMM</name>
<dbReference type="Gene3D" id="3.50.50.100">
    <property type="match status" value="1"/>
</dbReference>
<dbReference type="InterPro" id="IPR023753">
    <property type="entry name" value="FAD/NAD-binding_dom"/>
</dbReference>
<keyword evidence="3" id="KW-0808">Transferase</keyword>
<dbReference type="RefSeq" id="WP_194865270.1">
    <property type="nucleotide sequence ID" value="NZ_ARXX01000032.1"/>
</dbReference>
<dbReference type="NCBIfam" id="TIGR00476">
    <property type="entry name" value="selD"/>
    <property type="match status" value="1"/>
</dbReference>
<evidence type="ECO:0000256" key="5">
    <source>
        <dbReference type="ARBA" id="ARBA00022777"/>
    </source>
</evidence>
<dbReference type="InterPro" id="IPR004536">
    <property type="entry name" value="SPS/SelD"/>
</dbReference>
<evidence type="ECO:0000259" key="12">
    <source>
        <dbReference type="Pfam" id="PF07992"/>
    </source>
</evidence>
<dbReference type="InterPro" id="IPR036188">
    <property type="entry name" value="FAD/NAD-bd_sf"/>
</dbReference>
<dbReference type="PANTHER" id="PTHR42913">
    <property type="entry name" value="APOPTOSIS-INDUCING FACTOR 1"/>
    <property type="match status" value="1"/>
</dbReference>
<keyword evidence="14" id="KW-1185">Reference proteome</keyword>
<organism evidence="13 14">
    <name type="scientific">Alloalcanivorax profundimaris</name>
    <dbReference type="NCBI Taxonomy" id="2735259"/>
    <lineage>
        <taxon>Bacteria</taxon>
        <taxon>Pseudomonadati</taxon>
        <taxon>Pseudomonadota</taxon>
        <taxon>Gammaproteobacteria</taxon>
        <taxon>Oceanospirillales</taxon>
        <taxon>Alcanivoracaceae</taxon>
        <taxon>Alloalcanivorax</taxon>
    </lineage>
</organism>
<evidence type="ECO:0000256" key="3">
    <source>
        <dbReference type="ARBA" id="ARBA00022679"/>
    </source>
</evidence>
<dbReference type="SUPFAM" id="SSF51905">
    <property type="entry name" value="FAD/NAD(P)-binding domain"/>
    <property type="match status" value="2"/>
</dbReference>
<dbReference type="PROSITE" id="PS00626">
    <property type="entry name" value="RCC1_2"/>
    <property type="match status" value="1"/>
</dbReference>
<dbReference type="InterPro" id="IPR016188">
    <property type="entry name" value="PurM-like_N"/>
</dbReference>
<evidence type="ECO:0000313" key="14">
    <source>
        <dbReference type="Proteomes" id="UP000662703"/>
    </source>
</evidence>
<keyword evidence="9" id="KW-0711">Selenium</keyword>
<keyword evidence="2" id="KW-0285">Flavoprotein</keyword>
<evidence type="ECO:0000256" key="6">
    <source>
        <dbReference type="ARBA" id="ARBA00022827"/>
    </source>
</evidence>
<evidence type="ECO:0000256" key="2">
    <source>
        <dbReference type="ARBA" id="ARBA00022630"/>
    </source>
</evidence>
<feature type="domain" description="FAD/NAD(P)-binding" evidence="12">
    <location>
        <begin position="11"/>
        <end position="307"/>
    </location>
</feature>
<dbReference type="Pfam" id="PF02769">
    <property type="entry name" value="AIRS_C"/>
    <property type="match status" value="1"/>
</dbReference>
<dbReference type="Proteomes" id="UP000662703">
    <property type="component" value="Unassembled WGS sequence"/>
</dbReference>
<keyword evidence="6" id="KW-0274">FAD</keyword>
<keyword evidence="4" id="KW-0547">Nucleotide-binding</keyword>
<dbReference type="InterPro" id="IPR036921">
    <property type="entry name" value="PurM-like_N_sf"/>
</dbReference>
<evidence type="ECO:0000313" key="13">
    <source>
        <dbReference type="EMBL" id="MBF5056906.1"/>
    </source>
</evidence>
<evidence type="ECO:0000256" key="1">
    <source>
        <dbReference type="ARBA" id="ARBA00001974"/>
    </source>
</evidence>
<dbReference type="Pfam" id="PF00586">
    <property type="entry name" value="AIRS"/>
    <property type="match status" value="1"/>
</dbReference>
<dbReference type="PANTHER" id="PTHR42913:SF9">
    <property type="entry name" value="SLR1591 PROTEIN"/>
    <property type="match status" value="1"/>
</dbReference>
<evidence type="ECO:0000256" key="8">
    <source>
        <dbReference type="ARBA" id="ARBA00023002"/>
    </source>
</evidence>
<dbReference type="CDD" id="cd02195">
    <property type="entry name" value="SelD"/>
    <property type="match status" value="1"/>
</dbReference>
<evidence type="ECO:0000259" key="10">
    <source>
        <dbReference type="Pfam" id="PF00586"/>
    </source>
</evidence>
<comment type="cofactor">
    <cofactor evidence="1">
        <name>FAD</name>
        <dbReference type="ChEBI" id="CHEBI:57692"/>
    </cofactor>
</comment>
<dbReference type="NCBIfam" id="TIGR03169">
    <property type="entry name" value="Nterm_to_SelD"/>
    <property type="match status" value="1"/>
</dbReference>
<dbReference type="InterPro" id="IPR036676">
    <property type="entry name" value="PurM-like_C_sf"/>
</dbReference>
<dbReference type="Gene3D" id="3.90.650.10">
    <property type="entry name" value="PurM-like C-terminal domain"/>
    <property type="match status" value="1"/>
</dbReference>
<dbReference type="SUPFAM" id="SSF55326">
    <property type="entry name" value="PurM N-terminal domain-like"/>
    <property type="match status" value="1"/>
</dbReference>
<keyword evidence="5" id="KW-0418">Kinase</keyword>
<protein>
    <recommendedName>
        <fullName evidence="15">Selenide, water dikinase SelD</fullName>
    </recommendedName>
</protein>
<dbReference type="InterPro" id="IPR017584">
    <property type="entry name" value="Pyridine_nucleo_diS_OxRdtase_N"/>
</dbReference>
<gene>
    <name evidence="13" type="ORF">Y5W_02200</name>
</gene>
<evidence type="ECO:0000259" key="11">
    <source>
        <dbReference type="Pfam" id="PF02769"/>
    </source>
</evidence>
<dbReference type="InterPro" id="IPR000408">
    <property type="entry name" value="Reg_chr_condens"/>
</dbReference>
<proteinExistence type="predicted"/>